<dbReference type="InterPro" id="IPR008949">
    <property type="entry name" value="Isoprenoid_synthase_dom_sf"/>
</dbReference>
<dbReference type="Gene3D" id="1.10.600.10">
    <property type="entry name" value="Farnesyl Diphosphate Synthase"/>
    <property type="match status" value="1"/>
</dbReference>
<reference evidence="5" key="1">
    <citation type="submission" date="2021-06" db="EMBL/GenBank/DDBJ databases">
        <authorList>
            <person name="Kallberg Y."/>
            <person name="Tangrot J."/>
            <person name="Rosling A."/>
        </authorList>
    </citation>
    <scope>NUCLEOTIDE SEQUENCE</scope>
    <source>
        <strain evidence="5">MA453B</strain>
    </source>
</reference>
<dbReference type="Pfam" id="PF00348">
    <property type="entry name" value="polyprenyl_synt"/>
    <property type="match status" value="1"/>
</dbReference>
<gene>
    <name evidence="5" type="ORF">DERYTH_LOCUS17139</name>
</gene>
<evidence type="ECO:0000313" key="5">
    <source>
        <dbReference type="EMBL" id="CAG8753833.1"/>
    </source>
</evidence>
<dbReference type="GO" id="GO:0004337">
    <property type="term" value="F:(2E,6E)-farnesyl diphosphate synthase activity"/>
    <property type="evidence" value="ECO:0007669"/>
    <property type="project" value="TreeGrafter"/>
</dbReference>
<sequence length="188" mass="21513">MASSDAKAQAKKDFEDVFAILAEEFLANVNSRKLPEEATEWIRKNLYHNVCGGKMNRGMSVVDSLKILKGAEASAEDLFKARVLGWCVEWLQAFFLVADDIMDASITRRGNPCWYKMEGVGTIAINDSFILESSIYFFLKKYFRQEPYYVDLLELFHEVTLDTELGQLIDLITAPEDNVDLNRFSMEK</sequence>
<dbReference type="InterPro" id="IPR000092">
    <property type="entry name" value="Polyprenyl_synt"/>
</dbReference>
<dbReference type="SUPFAM" id="SSF48576">
    <property type="entry name" value="Terpenoid synthases"/>
    <property type="match status" value="1"/>
</dbReference>
<accession>A0A9N9IX65</accession>
<keyword evidence="2" id="KW-0808">Transferase</keyword>
<dbReference type="GO" id="GO:0005737">
    <property type="term" value="C:cytoplasm"/>
    <property type="evidence" value="ECO:0007669"/>
    <property type="project" value="TreeGrafter"/>
</dbReference>
<comment type="cofactor">
    <cofactor evidence="1">
        <name>Mg(2+)</name>
        <dbReference type="ChEBI" id="CHEBI:18420"/>
    </cofactor>
</comment>
<dbReference type="AlphaFoldDB" id="A0A9N9IX65"/>
<evidence type="ECO:0000313" key="6">
    <source>
        <dbReference type="Proteomes" id="UP000789405"/>
    </source>
</evidence>
<evidence type="ECO:0000256" key="4">
    <source>
        <dbReference type="ARBA" id="ARBA00022842"/>
    </source>
</evidence>
<dbReference type="InterPro" id="IPR039702">
    <property type="entry name" value="FPS1-like"/>
</dbReference>
<comment type="caution">
    <text evidence="5">The sequence shown here is derived from an EMBL/GenBank/DDBJ whole genome shotgun (WGS) entry which is preliminary data.</text>
</comment>
<dbReference type="GO" id="GO:0045337">
    <property type="term" value="P:farnesyl diphosphate biosynthetic process"/>
    <property type="evidence" value="ECO:0007669"/>
    <property type="project" value="TreeGrafter"/>
</dbReference>
<dbReference type="OrthoDB" id="10257492at2759"/>
<dbReference type="EMBL" id="CAJVPY010015823">
    <property type="protein sequence ID" value="CAG8753833.1"/>
    <property type="molecule type" value="Genomic_DNA"/>
</dbReference>
<dbReference type="GO" id="GO:0046872">
    <property type="term" value="F:metal ion binding"/>
    <property type="evidence" value="ECO:0007669"/>
    <property type="project" value="UniProtKB-KW"/>
</dbReference>
<name>A0A9N9IX65_9GLOM</name>
<proteinExistence type="predicted"/>
<evidence type="ECO:0000256" key="3">
    <source>
        <dbReference type="ARBA" id="ARBA00022723"/>
    </source>
</evidence>
<organism evidence="5 6">
    <name type="scientific">Dentiscutata erythropus</name>
    <dbReference type="NCBI Taxonomy" id="1348616"/>
    <lineage>
        <taxon>Eukaryota</taxon>
        <taxon>Fungi</taxon>
        <taxon>Fungi incertae sedis</taxon>
        <taxon>Mucoromycota</taxon>
        <taxon>Glomeromycotina</taxon>
        <taxon>Glomeromycetes</taxon>
        <taxon>Diversisporales</taxon>
        <taxon>Gigasporaceae</taxon>
        <taxon>Dentiscutata</taxon>
    </lineage>
</organism>
<dbReference type="PANTHER" id="PTHR11525:SF0">
    <property type="entry name" value="FARNESYL PYROPHOSPHATE SYNTHASE"/>
    <property type="match status" value="1"/>
</dbReference>
<protein>
    <submittedName>
        <fullName evidence="5">14887_t:CDS:1</fullName>
    </submittedName>
</protein>
<keyword evidence="4" id="KW-0460">Magnesium</keyword>
<keyword evidence="6" id="KW-1185">Reference proteome</keyword>
<dbReference type="PANTHER" id="PTHR11525">
    <property type="entry name" value="FARNESYL-PYROPHOSPHATE SYNTHETASE"/>
    <property type="match status" value="1"/>
</dbReference>
<evidence type="ECO:0000256" key="1">
    <source>
        <dbReference type="ARBA" id="ARBA00001946"/>
    </source>
</evidence>
<dbReference type="Proteomes" id="UP000789405">
    <property type="component" value="Unassembled WGS sequence"/>
</dbReference>
<dbReference type="GO" id="GO:0004161">
    <property type="term" value="F:dimethylallyltranstransferase activity"/>
    <property type="evidence" value="ECO:0007669"/>
    <property type="project" value="TreeGrafter"/>
</dbReference>
<dbReference type="InterPro" id="IPR033749">
    <property type="entry name" value="Polyprenyl_synt_CS"/>
</dbReference>
<evidence type="ECO:0000256" key="2">
    <source>
        <dbReference type="ARBA" id="ARBA00022679"/>
    </source>
</evidence>
<dbReference type="PROSITE" id="PS00723">
    <property type="entry name" value="POLYPRENYL_SYNTHASE_1"/>
    <property type="match status" value="1"/>
</dbReference>
<keyword evidence="3" id="KW-0479">Metal-binding</keyword>